<reference evidence="3 4" key="1">
    <citation type="submission" date="2020-08" db="EMBL/GenBank/DDBJ databases">
        <title>Genomic Encyclopedia of Type Strains, Phase IV (KMG-IV): sequencing the most valuable type-strain genomes for metagenomic binning, comparative biology and taxonomic classification.</title>
        <authorList>
            <person name="Goeker M."/>
        </authorList>
    </citation>
    <scope>NUCLEOTIDE SEQUENCE [LARGE SCALE GENOMIC DNA]</scope>
    <source>
        <strain evidence="3 4">DSM 21793</strain>
    </source>
</reference>
<protein>
    <submittedName>
        <fullName evidence="3">Uncharacterized protein</fullName>
    </submittedName>
</protein>
<feature type="signal peptide" evidence="2">
    <location>
        <begin position="1"/>
        <end position="20"/>
    </location>
</feature>
<dbReference type="AlphaFoldDB" id="A0A839ZUF1"/>
<accession>A0A839ZUF1</accession>
<organism evidence="3 4">
    <name type="scientific">Phenylobacterium haematophilum</name>
    <dbReference type="NCBI Taxonomy" id="98513"/>
    <lineage>
        <taxon>Bacteria</taxon>
        <taxon>Pseudomonadati</taxon>
        <taxon>Pseudomonadota</taxon>
        <taxon>Alphaproteobacteria</taxon>
        <taxon>Caulobacterales</taxon>
        <taxon>Caulobacteraceae</taxon>
        <taxon>Phenylobacterium</taxon>
    </lineage>
</organism>
<evidence type="ECO:0000256" key="1">
    <source>
        <dbReference type="SAM" id="MobiDB-lite"/>
    </source>
</evidence>
<keyword evidence="2" id="KW-0732">Signal</keyword>
<proteinExistence type="predicted"/>
<comment type="caution">
    <text evidence="3">The sequence shown here is derived from an EMBL/GenBank/DDBJ whole genome shotgun (WGS) entry which is preliminary data.</text>
</comment>
<keyword evidence="4" id="KW-1185">Reference proteome</keyword>
<feature type="region of interest" description="Disordered" evidence="1">
    <location>
        <begin position="128"/>
        <end position="152"/>
    </location>
</feature>
<evidence type="ECO:0000256" key="2">
    <source>
        <dbReference type="SAM" id="SignalP"/>
    </source>
</evidence>
<gene>
    <name evidence="3" type="ORF">GGQ61_000792</name>
</gene>
<dbReference type="EMBL" id="JACIDK010000001">
    <property type="protein sequence ID" value="MBB3890095.1"/>
    <property type="molecule type" value="Genomic_DNA"/>
</dbReference>
<dbReference type="RefSeq" id="WP_183769961.1">
    <property type="nucleotide sequence ID" value="NZ_JACIDK010000001.1"/>
</dbReference>
<feature type="chain" id="PRO_5032627930" evidence="2">
    <location>
        <begin position="21"/>
        <end position="152"/>
    </location>
</feature>
<evidence type="ECO:0000313" key="3">
    <source>
        <dbReference type="EMBL" id="MBB3890095.1"/>
    </source>
</evidence>
<evidence type="ECO:0000313" key="4">
    <source>
        <dbReference type="Proteomes" id="UP000530564"/>
    </source>
</evidence>
<sequence length="152" mass="16207">MYRRAIIASLFAAVAGPALAAKAAAPSKDEPIGQYVDVLPVAVPILAEGRLVNYVFVTIRVNLTPAANASKWRGKEPYFRDALARLGSRGTFGDPKDYASVDAPRLTAAFQREAVAIAGKDVKGVAITAQTPKQRRGLPKAGPRPARTEIRP</sequence>
<dbReference type="Proteomes" id="UP000530564">
    <property type="component" value="Unassembled WGS sequence"/>
</dbReference>
<name>A0A839ZUF1_9CAUL</name>